<dbReference type="RefSeq" id="WP_380594643.1">
    <property type="nucleotide sequence ID" value="NZ_JBHSDU010000001.1"/>
</dbReference>
<dbReference type="Pfam" id="PF00561">
    <property type="entry name" value="Abhydrolase_1"/>
    <property type="match status" value="1"/>
</dbReference>
<dbReference type="InterPro" id="IPR029058">
    <property type="entry name" value="AB_hydrolase_fold"/>
</dbReference>
<dbReference type="PANTHER" id="PTHR43798:SF33">
    <property type="entry name" value="HYDROLASE, PUTATIVE (AFU_ORTHOLOGUE AFUA_2G14860)-RELATED"/>
    <property type="match status" value="1"/>
</dbReference>
<keyword evidence="3" id="KW-1185">Reference proteome</keyword>
<sequence length="317" mass="34024">MVCVLALAGCSSAPPPPGQKVDIGGLALHVNCTGPSTAQPTVIIEAGLGEMSASYHWVQAGVSKQARVCSYDRAGLGWSDSSSDPRDAQHMVRDLHALLEAAHISPPYVLAGHSLGGLLILAYTRRYPDEVAGLVFLDSSHPQQKARLPDYERNERWGKRMLTALSIGAHLGLTGLLTSSSDEPSSGEPPADVRAAFEYFGGDPRMYSTGRAELDRFDADTADAALVDSLGDRPVVVITAGKLRKHSNPKELADAEAYVKIFSELHAQYAALSSRGRQVILPNAGHMSLVYDKSNADDVVRNILEVVQEVRSLNQSQ</sequence>
<comment type="caution">
    <text evidence="2">The sequence shown here is derived from an EMBL/GenBank/DDBJ whole genome shotgun (WGS) entry which is preliminary data.</text>
</comment>
<dbReference type="Gene3D" id="3.40.50.1820">
    <property type="entry name" value="alpha/beta hydrolase"/>
    <property type="match status" value="1"/>
</dbReference>
<evidence type="ECO:0000313" key="2">
    <source>
        <dbReference type="EMBL" id="MFC4307943.1"/>
    </source>
</evidence>
<name>A0ABV8SMX3_9GAMM</name>
<evidence type="ECO:0000313" key="3">
    <source>
        <dbReference type="Proteomes" id="UP001595904"/>
    </source>
</evidence>
<evidence type="ECO:0000259" key="1">
    <source>
        <dbReference type="Pfam" id="PF00561"/>
    </source>
</evidence>
<dbReference type="PRINTS" id="PR00111">
    <property type="entry name" value="ABHYDROLASE"/>
</dbReference>
<dbReference type="InterPro" id="IPR000073">
    <property type="entry name" value="AB_hydrolase_1"/>
</dbReference>
<dbReference type="PANTHER" id="PTHR43798">
    <property type="entry name" value="MONOACYLGLYCEROL LIPASE"/>
    <property type="match status" value="1"/>
</dbReference>
<protein>
    <submittedName>
        <fullName evidence="2">Alpha/beta fold hydrolase</fullName>
    </submittedName>
</protein>
<organism evidence="2 3">
    <name type="scientific">Steroidobacter flavus</name>
    <dbReference type="NCBI Taxonomy" id="1842136"/>
    <lineage>
        <taxon>Bacteria</taxon>
        <taxon>Pseudomonadati</taxon>
        <taxon>Pseudomonadota</taxon>
        <taxon>Gammaproteobacteria</taxon>
        <taxon>Steroidobacterales</taxon>
        <taxon>Steroidobacteraceae</taxon>
        <taxon>Steroidobacter</taxon>
    </lineage>
</organism>
<feature type="domain" description="AB hydrolase-1" evidence="1">
    <location>
        <begin position="40"/>
        <end position="150"/>
    </location>
</feature>
<dbReference type="GO" id="GO:0016787">
    <property type="term" value="F:hydrolase activity"/>
    <property type="evidence" value="ECO:0007669"/>
    <property type="project" value="UniProtKB-KW"/>
</dbReference>
<dbReference type="EMBL" id="JBHSDU010000001">
    <property type="protein sequence ID" value="MFC4307943.1"/>
    <property type="molecule type" value="Genomic_DNA"/>
</dbReference>
<dbReference type="Proteomes" id="UP001595904">
    <property type="component" value="Unassembled WGS sequence"/>
</dbReference>
<dbReference type="SUPFAM" id="SSF53474">
    <property type="entry name" value="alpha/beta-Hydrolases"/>
    <property type="match status" value="1"/>
</dbReference>
<gene>
    <name evidence="2" type="ORF">ACFPN2_02510</name>
</gene>
<reference evidence="3" key="1">
    <citation type="journal article" date="2019" name="Int. J. Syst. Evol. Microbiol.">
        <title>The Global Catalogue of Microorganisms (GCM) 10K type strain sequencing project: providing services to taxonomists for standard genome sequencing and annotation.</title>
        <authorList>
            <consortium name="The Broad Institute Genomics Platform"/>
            <consortium name="The Broad Institute Genome Sequencing Center for Infectious Disease"/>
            <person name="Wu L."/>
            <person name="Ma J."/>
        </authorList>
    </citation>
    <scope>NUCLEOTIDE SEQUENCE [LARGE SCALE GENOMIC DNA]</scope>
    <source>
        <strain evidence="3">CGMCC 1.10759</strain>
    </source>
</reference>
<keyword evidence="2" id="KW-0378">Hydrolase</keyword>
<dbReference type="InterPro" id="IPR050266">
    <property type="entry name" value="AB_hydrolase_sf"/>
</dbReference>
<accession>A0ABV8SMX3</accession>
<proteinExistence type="predicted"/>